<dbReference type="Pfam" id="PF11911">
    <property type="entry name" value="DUF3429"/>
    <property type="match status" value="1"/>
</dbReference>
<sequence>MNNANLIKLLTYLGAAPFFLAAGLSFAGNTFLGVTASQWFLSYGLVILSFMAGTLWGQVINEQSHIKAIAIATNAITLAAWFTFLLGSPSLTLVMVALGFVALYLLEATFMKPLNKPSYYLSLRRNVTTLVVIAHGLMLWLG</sequence>
<dbReference type="InterPro" id="IPR021836">
    <property type="entry name" value="DUF3429"/>
</dbReference>
<name>A0A317CD48_9GAMM</name>
<accession>A0A317CD48</accession>
<proteinExistence type="predicted"/>
<dbReference type="OrthoDB" id="8591832at2"/>
<feature type="transmembrane region" description="Helical" evidence="1">
    <location>
        <begin position="37"/>
        <end position="56"/>
    </location>
</feature>
<dbReference type="RefSeq" id="WP_109838084.1">
    <property type="nucleotide sequence ID" value="NZ_QGKM01000037.1"/>
</dbReference>
<comment type="caution">
    <text evidence="2">The sequence shown here is derived from an EMBL/GenBank/DDBJ whole genome shotgun (WGS) entry which is preliminary data.</text>
</comment>
<evidence type="ECO:0008006" key="4">
    <source>
        <dbReference type="Google" id="ProtNLM"/>
    </source>
</evidence>
<evidence type="ECO:0000313" key="2">
    <source>
        <dbReference type="EMBL" id="PWQ96468.1"/>
    </source>
</evidence>
<keyword evidence="3" id="KW-1185">Reference proteome</keyword>
<protein>
    <recommendedName>
        <fullName evidence="4">DUF3429 domain-containing protein</fullName>
    </recommendedName>
</protein>
<organism evidence="2 3">
    <name type="scientific">Leucothrix pacifica</name>
    <dbReference type="NCBI Taxonomy" id="1247513"/>
    <lineage>
        <taxon>Bacteria</taxon>
        <taxon>Pseudomonadati</taxon>
        <taxon>Pseudomonadota</taxon>
        <taxon>Gammaproteobacteria</taxon>
        <taxon>Thiotrichales</taxon>
        <taxon>Thiotrichaceae</taxon>
        <taxon>Leucothrix</taxon>
    </lineage>
</organism>
<keyword evidence="1" id="KW-0812">Transmembrane</keyword>
<keyword evidence="1" id="KW-0472">Membrane</keyword>
<keyword evidence="1" id="KW-1133">Transmembrane helix</keyword>
<dbReference type="EMBL" id="QGKM01000037">
    <property type="protein sequence ID" value="PWQ96468.1"/>
    <property type="molecule type" value="Genomic_DNA"/>
</dbReference>
<dbReference type="Proteomes" id="UP000245539">
    <property type="component" value="Unassembled WGS sequence"/>
</dbReference>
<dbReference type="AlphaFoldDB" id="A0A317CD48"/>
<evidence type="ECO:0000313" key="3">
    <source>
        <dbReference type="Proteomes" id="UP000245539"/>
    </source>
</evidence>
<evidence type="ECO:0000256" key="1">
    <source>
        <dbReference type="SAM" id="Phobius"/>
    </source>
</evidence>
<reference evidence="2 3" key="1">
    <citation type="submission" date="2018-05" db="EMBL/GenBank/DDBJ databases">
        <title>Leucothrix arctica sp. nov., isolated from Arctic seawater.</title>
        <authorList>
            <person name="Choi A."/>
            <person name="Baek K."/>
        </authorList>
    </citation>
    <scope>NUCLEOTIDE SEQUENCE [LARGE SCALE GENOMIC DNA]</scope>
    <source>
        <strain evidence="2 3">JCM 18388</strain>
    </source>
</reference>
<gene>
    <name evidence="2" type="ORF">DKW60_12985</name>
</gene>
<feature type="transmembrane region" description="Helical" evidence="1">
    <location>
        <begin position="68"/>
        <end position="87"/>
    </location>
</feature>